<proteinExistence type="predicted"/>
<feature type="region of interest" description="Disordered" evidence="1">
    <location>
        <begin position="166"/>
        <end position="211"/>
    </location>
</feature>
<feature type="region of interest" description="Disordered" evidence="1">
    <location>
        <begin position="115"/>
        <end position="135"/>
    </location>
</feature>
<organism evidence="2 3">
    <name type="scientific">Hypholoma sublateritium (strain FD-334 SS-4)</name>
    <dbReference type="NCBI Taxonomy" id="945553"/>
    <lineage>
        <taxon>Eukaryota</taxon>
        <taxon>Fungi</taxon>
        <taxon>Dikarya</taxon>
        <taxon>Basidiomycota</taxon>
        <taxon>Agaricomycotina</taxon>
        <taxon>Agaricomycetes</taxon>
        <taxon>Agaricomycetidae</taxon>
        <taxon>Agaricales</taxon>
        <taxon>Agaricineae</taxon>
        <taxon>Strophariaceae</taxon>
        <taxon>Hypholoma</taxon>
    </lineage>
</organism>
<accession>A0A0D2N9P5</accession>
<gene>
    <name evidence="2" type="ORF">HYPSUDRAFT_207514</name>
</gene>
<evidence type="ECO:0000256" key="1">
    <source>
        <dbReference type="SAM" id="MobiDB-lite"/>
    </source>
</evidence>
<name>A0A0D2N9P5_HYPSF</name>
<dbReference type="AlphaFoldDB" id="A0A0D2N9P5"/>
<feature type="compositionally biased region" description="Polar residues" evidence="1">
    <location>
        <begin position="193"/>
        <end position="205"/>
    </location>
</feature>
<feature type="region of interest" description="Disordered" evidence="1">
    <location>
        <begin position="366"/>
        <end position="389"/>
    </location>
</feature>
<feature type="region of interest" description="Disordered" evidence="1">
    <location>
        <begin position="68"/>
        <end position="87"/>
    </location>
</feature>
<feature type="compositionally biased region" description="Basic and acidic residues" evidence="1">
    <location>
        <begin position="124"/>
        <end position="134"/>
    </location>
</feature>
<evidence type="ECO:0000313" key="2">
    <source>
        <dbReference type="EMBL" id="KJA15839.1"/>
    </source>
</evidence>
<feature type="compositionally biased region" description="Basic residues" evidence="1">
    <location>
        <begin position="379"/>
        <end position="389"/>
    </location>
</feature>
<keyword evidence="3" id="KW-1185">Reference proteome</keyword>
<reference evidence="3" key="1">
    <citation type="submission" date="2014-04" db="EMBL/GenBank/DDBJ databases">
        <title>Evolutionary Origins and Diversification of the Mycorrhizal Mutualists.</title>
        <authorList>
            <consortium name="DOE Joint Genome Institute"/>
            <consortium name="Mycorrhizal Genomics Consortium"/>
            <person name="Kohler A."/>
            <person name="Kuo A."/>
            <person name="Nagy L.G."/>
            <person name="Floudas D."/>
            <person name="Copeland A."/>
            <person name="Barry K.W."/>
            <person name="Cichocki N."/>
            <person name="Veneault-Fourrey C."/>
            <person name="LaButti K."/>
            <person name="Lindquist E.A."/>
            <person name="Lipzen A."/>
            <person name="Lundell T."/>
            <person name="Morin E."/>
            <person name="Murat C."/>
            <person name="Riley R."/>
            <person name="Ohm R."/>
            <person name="Sun H."/>
            <person name="Tunlid A."/>
            <person name="Henrissat B."/>
            <person name="Grigoriev I.V."/>
            <person name="Hibbett D.S."/>
            <person name="Martin F."/>
        </authorList>
    </citation>
    <scope>NUCLEOTIDE SEQUENCE [LARGE SCALE GENOMIC DNA]</scope>
    <source>
        <strain evidence="3">FD-334 SS-4</strain>
    </source>
</reference>
<sequence>MPDTVSRSPSRPGSHSRNVTQNPIRSTSGPCAYTGAIDTPSASIYTLHSYVQPYVVPRGARARILNAPHHENKPAPPRSALRSHRAPSRTVRLIDTSALRAALYAILRRTHASSCTARAPRASHGRDKHSERHVAAQPSLIDQLNKDRVPLAHRIANVEMKLDEAKGDNATTPLEPLERPFVPGLTGNPPSPLSNRSPTSATHANPNAPFPPVSATIPALLTRMNGQNIICRTSGPLTHTGAIESRPPCAALRRATQTIARCAPTHTQCYPPRVKATPPREKIDARCAQHPASRTLEYHEIFNDVFFACGNLWTYRDSQSHFGIILAVRVIVAGGTDAEGNKHYLTTHDAPDRAHTCSLAWVGNPNPPPQYSSSSTPMRHTRPAFKFRG</sequence>
<dbReference type="EMBL" id="KN817633">
    <property type="protein sequence ID" value="KJA15839.1"/>
    <property type="molecule type" value="Genomic_DNA"/>
</dbReference>
<protein>
    <submittedName>
        <fullName evidence="2">Uncharacterized protein</fullName>
    </submittedName>
</protein>
<feature type="region of interest" description="Disordered" evidence="1">
    <location>
        <begin position="1"/>
        <end position="30"/>
    </location>
</feature>
<dbReference type="Proteomes" id="UP000054270">
    <property type="component" value="Unassembled WGS sequence"/>
</dbReference>
<evidence type="ECO:0000313" key="3">
    <source>
        <dbReference type="Proteomes" id="UP000054270"/>
    </source>
</evidence>
<feature type="compositionally biased region" description="Low complexity" evidence="1">
    <location>
        <begin position="1"/>
        <end position="17"/>
    </location>
</feature>
<feature type="compositionally biased region" description="Polar residues" evidence="1">
    <location>
        <begin position="18"/>
        <end position="29"/>
    </location>
</feature>